<evidence type="ECO:0000313" key="2">
    <source>
        <dbReference type="Proteomes" id="UP000198749"/>
    </source>
</evidence>
<dbReference type="AlphaFoldDB" id="A0A1H9EQA8"/>
<evidence type="ECO:0000313" key="1">
    <source>
        <dbReference type="EMBL" id="SEQ27956.1"/>
    </source>
</evidence>
<proteinExistence type="predicted"/>
<dbReference type="OrthoDB" id="6089596at2"/>
<dbReference type="RefSeq" id="WP_091354847.1">
    <property type="nucleotide sequence ID" value="NZ_AP025284.1"/>
</dbReference>
<dbReference type="EMBL" id="FOGB01000002">
    <property type="protein sequence ID" value="SEQ27956.1"/>
    <property type="molecule type" value="Genomic_DNA"/>
</dbReference>
<keyword evidence="2" id="KW-1185">Reference proteome</keyword>
<gene>
    <name evidence="1" type="ORF">SAMN03080615_01023</name>
</gene>
<name>A0A1H9EQA8_9GAMM</name>
<accession>A0A1H9EQA8</accession>
<dbReference type="STRING" id="355243.SAMN03080615_01023"/>
<reference evidence="2" key="1">
    <citation type="submission" date="2016-10" db="EMBL/GenBank/DDBJ databases">
        <authorList>
            <person name="Varghese N."/>
            <person name="Submissions S."/>
        </authorList>
    </citation>
    <scope>NUCLEOTIDE SEQUENCE [LARGE SCALE GENOMIC DNA]</scope>
    <source>
        <strain evidence="2">DSM 18887</strain>
    </source>
</reference>
<protein>
    <submittedName>
        <fullName evidence="1">Uncharacterized protein</fullName>
    </submittedName>
</protein>
<organism evidence="1 2">
    <name type="scientific">Amphritea atlantica</name>
    <dbReference type="NCBI Taxonomy" id="355243"/>
    <lineage>
        <taxon>Bacteria</taxon>
        <taxon>Pseudomonadati</taxon>
        <taxon>Pseudomonadota</taxon>
        <taxon>Gammaproteobacteria</taxon>
        <taxon>Oceanospirillales</taxon>
        <taxon>Oceanospirillaceae</taxon>
        <taxon>Amphritea</taxon>
    </lineage>
</organism>
<dbReference type="Proteomes" id="UP000198749">
    <property type="component" value="Unassembled WGS sequence"/>
</dbReference>
<sequence>MKPAKKQKQHPKFIEAMQKLSAMNEDERLSDENKDLFDQAIAYAPLEAQPALMAIQRKYEELH</sequence>